<evidence type="ECO:0000313" key="10">
    <source>
        <dbReference type="Proteomes" id="UP000241404"/>
    </source>
</evidence>
<keyword evidence="3" id="KW-1003">Cell membrane</keyword>
<keyword evidence="5 7" id="KW-1133">Transmembrane helix</keyword>
<evidence type="ECO:0000256" key="2">
    <source>
        <dbReference type="ARBA" id="ARBA00022448"/>
    </source>
</evidence>
<accession>A0A2T3IAD0</accession>
<dbReference type="Proteomes" id="UP000251647">
    <property type="component" value="Unassembled WGS sequence"/>
</dbReference>
<evidence type="ECO:0000256" key="6">
    <source>
        <dbReference type="ARBA" id="ARBA00023136"/>
    </source>
</evidence>
<dbReference type="InterPro" id="IPR006726">
    <property type="entry name" value="PHBA_efflux_AaeB/fusaric-R"/>
</dbReference>
<reference evidence="8 10" key="1">
    <citation type="submission" date="2018-03" db="EMBL/GenBank/DDBJ databases">
        <title>Whole genome sequencing of Histamine producing bacteria.</title>
        <authorList>
            <person name="Butler K."/>
        </authorList>
    </citation>
    <scope>NUCLEOTIDE SEQUENCE [LARGE SCALE GENOMIC DNA]</scope>
    <source>
        <strain evidence="8 10">BT-6</strain>
    </source>
</reference>
<dbReference type="OrthoDB" id="977186at2"/>
<dbReference type="GO" id="GO:0005886">
    <property type="term" value="C:plasma membrane"/>
    <property type="evidence" value="ECO:0007669"/>
    <property type="project" value="UniProtKB-SubCell"/>
</dbReference>
<dbReference type="AlphaFoldDB" id="A0A2T3IAD0"/>
<dbReference type="EMBL" id="UATL01000001">
    <property type="protein sequence ID" value="SPY28483.1"/>
    <property type="molecule type" value="Genomic_DNA"/>
</dbReference>
<evidence type="ECO:0000313" key="11">
    <source>
        <dbReference type="Proteomes" id="UP000251647"/>
    </source>
</evidence>
<feature type="transmembrane region" description="Helical" evidence="7">
    <location>
        <begin position="67"/>
        <end position="83"/>
    </location>
</feature>
<organism evidence="9 11">
    <name type="scientific">Photobacterium damselae</name>
    <dbReference type="NCBI Taxonomy" id="38293"/>
    <lineage>
        <taxon>Bacteria</taxon>
        <taxon>Pseudomonadati</taxon>
        <taxon>Pseudomonadota</taxon>
        <taxon>Gammaproteobacteria</taxon>
        <taxon>Vibrionales</taxon>
        <taxon>Vibrionaceae</taxon>
        <taxon>Photobacterium</taxon>
    </lineage>
</organism>
<comment type="subcellular location">
    <subcellularLocation>
        <location evidence="1">Cell membrane</location>
        <topology evidence="1">Multi-pass membrane protein</topology>
    </subcellularLocation>
</comment>
<keyword evidence="6 7" id="KW-0472">Membrane</keyword>
<feature type="transmembrane region" description="Helical" evidence="7">
    <location>
        <begin position="40"/>
        <end position="60"/>
    </location>
</feature>
<dbReference type="Proteomes" id="UP000241404">
    <property type="component" value="Unassembled WGS sequence"/>
</dbReference>
<sequence length="347" mass="40187">MNYYERFAIRYYRFLYILRVFVTFSLILSITRIFDIPYGTWALITAVTVMGSMPFIGGVLSKAKQRIWGTMLGALLGLSLYLIPVQFSWMHHFMFLAFILAAMYYTQEKYSYAALVTAITIAIVAGGGPEDFHAAMWRTINVLWAGMTALICSLYVFPSRATNHFLDLVSQFMDQSSQYYHQHNQELSMSTFNPISTTDLAKLIDQQQALLPHALKESGPNKQVITNALLIEKRIYTMLETLVSTRWDTQSGQEKISDMPGLTQAKEQLARRFERLSRQVIDKNVTPIHKDEIKLLHLLPNREHHEQDDTSDISYFGYLWLNRELARQFSKLTHTLAKLFQYHDEIQ</sequence>
<keyword evidence="2" id="KW-0813">Transport</keyword>
<gene>
    <name evidence="9" type="primary">yeeA_2</name>
    <name evidence="8" type="ORF">CTM90_04220</name>
    <name evidence="9" type="ORF">NCTC11647_01574</name>
</gene>
<evidence type="ECO:0000313" key="8">
    <source>
        <dbReference type="EMBL" id="PSU17713.1"/>
    </source>
</evidence>
<proteinExistence type="predicted"/>
<feature type="transmembrane region" description="Helical" evidence="7">
    <location>
        <begin position="112"/>
        <end position="129"/>
    </location>
</feature>
<keyword evidence="4 7" id="KW-0812">Transmembrane</keyword>
<dbReference type="GO" id="GO:0022857">
    <property type="term" value="F:transmembrane transporter activity"/>
    <property type="evidence" value="ECO:0007669"/>
    <property type="project" value="InterPro"/>
</dbReference>
<dbReference type="RefSeq" id="WP_005298884.1">
    <property type="nucleotide sequence ID" value="NZ_CP018297.1"/>
</dbReference>
<evidence type="ECO:0000256" key="4">
    <source>
        <dbReference type="ARBA" id="ARBA00022692"/>
    </source>
</evidence>
<evidence type="ECO:0000313" key="9">
    <source>
        <dbReference type="EMBL" id="SPY28483.1"/>
    </source>
</evidence>
<name>A0A2T3IAD0_PHODM</name>
<feature type="transmembrane region" description="Helical" evidence="7">
    <location>
        <begin position="12"/>
        <end position="34"/>
    </location>
</feature>
<dbReference type="GeneID" id="93397987"/>
<feature type="transmembrane region" description="Helical" evidence="7">
    <location>
        <begin position="135"/>
        <end position="157"/>
    </location>
</feature>
<protein>
    <submittedName>
        <fullName evidence="8">FUSC family protein</fullName>
    </submittedName>
    <submittedName>
        <fullName evidence="9">Inner membrane protein yeeA</fullName>
    </submittedName>
</protein>
<evidence type="ECO:0000256" key="1">
    <source>
        <dbReference type="ARBA" id="ARBA00004651"/>
    </source>
</evidence>
<evidence type="ECO:0000256" key="3">
    <source>
        <dbReference type="ARBA" id="ARBA00022475"/>
    </source>
</evidence>
<dbReference type="Pfam" id="PF04632">
    <property type="entry name" value="FUSC"/>
    <property type="match status" value="1"/>
</dbReference>
<dbReference type="EMBL" id="PYMM01000002">
    <property type="protein sequence ID" value="PSU17713.1"/>
    <property type="molecule type" value="Genomic_DNA"/>
</dbReference>
<dbReference type="PANTHER" id="PTHR30509:SF9">
    <property type="entry name" value="MULTIDRUG RESISTANCE PROTEIN MDTO"/>
    <property type="match status" value="1"/>
</dbReference>
<evidence type="ECO:0000256" key="5">
    <source>
        <dbReference type="ARBA" id="ARBA00022989"/>
    </source>
</evidence>
<reference evidence="9 11" key="2">
    <citation type="submission" date="2018-06" db="EMBL/GenBank/DDBJ databases">
        <authorList>
            <consortium name="Pathogen Informatics"/>
            <person name="Doyle S."/>
        </authorList>
    </citation>
    <scope>NUCLEOTIDE SEQUENCE [LARGE SCALE GENOMIC DNA]</scope>
    <source>
        <strain evidence="9 11">NCTC11647</strain>
    </source>
</reference>
<dbReference type="PANTHER" id="PTHR30509">
    <property type="entry name" value="P-HYDROXYBENZOIC ACID EFFLUX PUMP SUBUNIT-RELATED"/>
    <property type="match status" value="1"/>
</dbReference>
<evidence type="ECO:0000256" key="7">
    <source>
        <dbReference type="SAM" id="Phobius"/>
    </source>
</evidence>